<gene>
    <name evidence="1" type="ORF">EHQ69_13830</name>
</gene>
<evidence type="ECO:0000313" key="1">
    <source>
        <dbReference type="EMBL" id="TGL90974.1"/>
    </source>
</evidence>
<reference evidence="1" key="1">
    <citation type="journal article" date="2019" name="PLoS Negl. Trop. Dis.">
        <title>Revisiting the worldwide diversity of Leptospira species in the environment.</title>
        <authorList>
            <person name="Vincent A.T."/>
            <person name="Schiettekatte O."/>
            <person name="Bourhy P."/>
            <person name="Veyrier F.J."/>
            <person name="Picardeau M."/>
        </authorList>
    </citation>
    <scope>NUCLEOTIDE SEQUENCE [LARGE SCALE GENOMIC DNA]</scope>
    <source>
        <strain evidence="1">201702422</strain>
    </source>
</reference>
<protein>
    <submittedName>
        <fullName evidence="1">Uncharacterized protein</fullName>
    </submittedName>
</protein>
<dbReference type="EMBL" id="RQGP01000022">
    <property type="protein sequence ID" value="TGL90974.1"/>
    <property type="molecule type" value="Genomic_DNA"/>
</dbReference>
<sequence length="181" mass="20922">MNKKSFLNLYFLNKNSISIKRIIFYSLLVFIFSQCEDLDTTKDFREENLLTLAFAVLPTIINNCPVAEFIVEKGKDYQIFLNKENSPWFQFSPNGNMTPPEEKRDYFLIVTKDSSASISLIPWTSCKNFSSPSTSGLTPHSETPTELKFKIEKASFQSAETNRYRLELNSNNQTFITIRQN</sequence>
<accession>A0A8B5N8F6</accession>
<comment type="caution">
    <text evidence="1">The sequence shown here is derived from an EMBL/GenBank/DDBJ whole genome shotgun (WGS) entry which is preliminary data.</text>
</comment>
<keyword evidence="2" id="KW-1185">Reference proteome</keyword>
<evidence type="ECO:0000313" key="2">
    <source>
        <dbReference type="Proteomes" id="UP000298263"/>
    </source>
</evidence>
<name>A0A8B5N8F6_9LEPT</name>
<dbReference type="Proteomes" id="UP000298263">
    <property type="component" value="Unassembled WGS sequence"/>
</dbReference>
<proteinExistence type="predicted"/>
<organism evidence="1 2">
    <name type="scientific">Leptospira congkakensis</name>
    <dbReference type="NCBI Taxonomy" id="2484932"/>
    <lineage>
        <taxon>Bacteria</taxon>
        <taxon>Pseudomonadati</taxon>
        <taxon>Spirochaetota</taxon>
        <taxon>Spirochaetia</taxon>
        <taxon>Leptospirales</taxon>
        <taxon>Leptospiraceae</taxon>
        <taxon>Leptospira</taxon>
    </lineage>
</organism>
<dbReference type="AlphaFoldDB" id="A0A8B5N8F6"/>